<evidence type="ECO:0000313" key="5">
    <source>
        <dbReference type="Proteomes" id="UP001501427"/>
    </source>
</evidence>
<comment type="caution">
    <text evidence="3">The sequence shown here is derived from an EMBL/GenBank/DDBJ whole genome shotgun (WGS) entry which is preliminary data.</text>
</comment>
<proteinExistence type="predicted"/>
<evidence type="ECO:0000313" key="2">
    <source>
        <dbReference type="EMBL" id="GAA0583426.1"/>
    </source>
</evidence>
<reference evidence="2" key="4">
    <citation type="submission" date="2023-12" db="EMBL/GenBank/DDBJ databases">
        <authorList>
            <person name="Sun Q."/>
            <person name="Inoue M."/>
        </authorList>
    </citation>
    <scope>NUCLEOTIDE SEQUENCE</scope>
    <source>
        <strain evidence="2">JCM 10667</strain>
    </source>
</reference>
<protein>
    <recommendedName>
        <fullName evidence="6">Secreted protein</fullName>
    </recommendedName>
</protein>
<feature type="signal peptide" evidence="1">
    <location>
        <begin position="1"/>
        <end position="34"/>
    </location>
</feature>
<evidence type="ECO:0008006" key="6">
    <source>
        <dbReference type="Google" id="ProtNLM"/>
    </source>
</evidence>
<dbReference type="Proteomes" id="UP000549343">
    <property type="component" value="Unassembled WGS sequence"/>
</dbReference>
<dbReference type="Proteomes" id="UP001501427">
    <property type="component" value="Unassembled WGS sequence"/>
</dbReference>
<reference evidence="5" key="2">
    <citation type="journal article" date="2019" name="Int. J. Syst. Evol. Microbiol.">
        <title>The Global Catalogue of Microorganisms (GCM) 10K type strain sequencing project: providing services to taxonomists for standard genome sequencing and annotation.</title>
        <authorList>
            <consortium name="The Broad Institute Genomics Platform"/>
            <consortium name="The Broad Institute Genome Sequencing Center for Infectious Disease"/>
            <person name="Wu L."/>
            <person name="Ma J."/>
        </authorList>
    </citation>
    <scope>NUCLEOTIDE SEQUENCE [LARGE SCALE GENOMIC DNA]</scope>
    <source>
        <strain evidence="5">JCM 10667</strain>
    </source>
</reference>
<organism evidence="3 4">
    <name type="scientific">Actinomadura livida</name>
    <dbReference type="NCBI Taxonomy" id="79909"/>
    <lineage>
        <taxon>Bacteria</taxon>
        <taxon>Bacillati</taxon>
        <taxon>Actinomycetota</taxon>
        <taxon>Actinomycetes</taxon>
        <taxon>Streptosporangiales</taxon>
        <taxon>Thermomonosporaceae</taxon>
        <taxon>Actinomadura</taxon>
    </lineage>
</organism>
<feature type="chain" id="PRO_5031164578" description="Secreted protein" evidence="1">
    <location>
        <begin position="35"/>
        <end position="266"/>
    </location>
</feature>
<reference evidence="3 4" key="3">
    <citation type="submission" date="2020-08" db="EMBL/GenBank/DDBJ databases">
        <title>Sequencing the genomes of 1000 actinobacteria strains.</title>
        <authorList>
            <person name="Klenk H.-P."/>
        </authorList>
    </citation>
    <scope>NUCLEOTIDE SEQUENCE [LARGE SCALE GENOMIC DNA]</scope>
    <source>
        <strain evidence="3 4">DSM 44772</strain>
    </source>
</reference>
<accession>A0A7W7IIB5</accession>
<evidence type="ECO:0000313" key="3">
    <source>
        <dbReference type="EMBL" id="MBB4777520.1"/>
    </source>
</evidence>
<dbReference type="AlphaFoldDB" id="A0A7W7IIB5"/>
<evidence type="ECO:0000256" key="1">
    <source>
        <dbReference type="SAM" id="SignalP"/>
    </source>
</evidence>
<dbReference type="EMBL" id="JACHMV010000001">
    <property type="protein sequence ID" value="MBB4777520.1"/>
    <property type="molecule type" value="Genomic_DNA"/>
</dbReference>
<evidence type="ECO:0000313" key="4">
    <source>
        <dbReference type="Proteomes" id="UP000549343"/>
    </source>
</evidence>
<keyword evidence="1" id="KW-0732">Signal</keyword>
<keyword evidence="5" id="KW-1185">Reference proteome</keyword>
<sequence length="266" mass="28219">MKFTRLRRRSSRLALPAAVGAALLSFGLASPAAAANPDPIPASFDFSDCPTLPAGASPQFSHCWVGVVTSGTFKIGNFDQTIDKPIRITWATTFNTTTFETGTVFGGLHTEKMKIQDGLFGDPFLTAVYAKVEYAGTFEMPPGDDLRINLGIKVRIQNPLLGNNCALGSNSNPIMLNLTTGTTSPPAPNTPITGEPVSIARQEPQPTVLQAKHVGNSFAVPGASGCIFNWGAGNWLVNQIGGFPSAAGKNSMVQNEYIVSKQYSQL</sequence>
<name>A0A7W7IIB5_9ACTN</name>
<reference evidence="2" key="1">
    <citation type="journal article" date="2014" name="Int. J. Syst. Evol. Microbiol.">
        <title>Complete genome of a new Firmicutes species belonging to the dominant human colonic microbiota ('Ruminococcus bicirculans') reveals two chromosomes and a selective capacity to utilize plant glucans.</title>
        <authorList>
            <consortium name="NISC Comparative Sequencing Program"/>
            <person name="Wegmann U."/>
            <person name="Louis P."/>
            <person name="Goesmann A."/>
            <person name="Henrissat B."/>
            <person name="Duncan S.H."/>
            <person name="Flint H.J."/>
        </authorList>
    </citation>
    <scope>NUCLEOTIDE SEQUENCE</scope>
    <source>
        <strain evidence="2">JCM 10667</strain>
    </source>
</reference>
<dbReference type="EMBL" id="BAAAHD010000057">
    <property type="protein sequence ID" value="GAA0583426.1"/>
    <property type="molecule type" value="Genomic_DNA"/>
</dbReference>
<dbReference type="RefSeq" id="WP_184888019.1">
    <property type="nucleotide sequence ID" value="NZ_BAAAHD010000057.1"/>
</dbReference>
<gene>
    <name evidence="3" type="ORF">F4557_005938</name>
    <name evidence="2" type="ORF">GCM10009546_52230</name>
</gene>